<evidence type="ECO:0000256" key="2">
    <source>
        <dbReference type="ARBA" id="ARBA00011955"/>
    </source>
</evidence>
<dbReference type="AlphaFoldDB" id="A0A919KX93"/>
<dbReference type="InterPro" id="IPR003374">
    <property type="entry name" value="ApbE-like_sf"/>
</dbReference>
<dbReference type="GO" id="GO:0016740">
    <property type="term" value="F:transferase activity"/>
    <property type="evidence" value="ECO:0007669"/>
    <property type="project" value="UniProtKB-KW"/>
</dbReference>
<evidence type="ECO:0000256" key="11">
    <source>
        <dbReference type="SAM" id="MobiDB-lite"/>
    </source>
</evidence>
<gene>
    <name evidence="12" type="ORF">GCM10018793_18130</name>
</gene>
<dbReference type="RefSeq" id="WP_189930685.1">
    <property type="nucleotide sequence ID" value="NZ_BNCD01000004.1"/>
</dbReference>
<evidence type="ECO:0000313" key="12">
    <source>
        <dbReference type="EMBL" id="GHH75251.1"/>
    </source>
</evidence>
<evidence type="ECO:0000256" key="7">
    <source>
        <dbReference type="ARBA" id="ARBA00022827"/>
    </source>
</evidence>
<keyword evidence="13" id="KW-1185">Reference proteome</keyword>
<dbReference type="PANTHER" id="PTHR30040">
    <property type="entry name" value="THIAMINE BIOSYNTHESIS LIPOPROTEIN APBE"/>
    <property type="match status" value="1"/>
</dbReference>
<keyword evidence="8" id="KW-0460">Magnesium</keyword>
<evidence type="ECO:0000313" key="13">
    <source>
        <dbReference type="Proteomes" id="UP000603708"/>
    </source>
</evidence>
<feature type="region of interest" description="Disordered" evidence="11">
    <location>
        <begin position="230"/>
        <end position="261"/>
    </location>
</feature>
<organism evidence="12 13">
    <name type="scientific">Streptomyces sulfonofaciens</name>
    <dbReference type="NCBI Taxonomy" id="68272"/>
    <lineage>
        <taxon>Bacteria</taxon>
        <taxon>Bacillati</taxon>
        <taxon>Actinomycetota</taxon>
        <taxon>Actinomycetes</taxon>
        <taxon>Kitasatosporales</taxon>
        <taxon>Streptomycetaceae</taxon>
        <taxon>Streptomyces</taxon>
    </lineage>
</organism>
<keyword evidence="4" id="KW-0285">Flavoprotein</keyword>
<dbReference type="Pfam" id="PF02424">
    <property type="entry name" value="ApbE"/>
    <property type="match status" value="2"/>
</dbReference>
<dbReference type="GO" id="GO:0046872">
    <property type="term" value="F:metal ion binding"/>
    <property type="evidence" value="ECO:0007669"/>
    <property type="project" value="UniProtKB-KW"/>
</dbReference>
<reference evidence="12" key="2">
    <citation type="submission" date="2020-09" db="EMBL/GenBank/DDBJ databases">
        <authorList>
            <person name="Sun Q."/>
            <person name="Ohkuma M."/>
        </authorList>
    </citation>
    <scope>NUCLEOTIDE SEQUENCE</scope>
    <source>
        <strain evidence="12">JCM 5069</strain>
    </source>
</reference>
<dbReference type="PANTHER" id="PTHR30040:SF2">
    <property type="entry name" value="FAD:PROTEIN FMN TRANSFERASE"/>
    <property type="match status" value="1"/>
</dbReference>
<name>A0A919KX93_9ACTN</name>
<dbReference type="Gene3D" id="3.10.520.10">
    <property type="entry name" value="ApbE-like domains"/>
    <property type="match status" value="2"/>
</dbReference>
<dbReference type="EC" id="2.7.1.180" evidence="2"/>
<protein>
    <recommendedName>
        <fullName evidence="3">FAD:protein FMN transferase</fullName>
        <ecNumber evidence="2">2.7.1.180</ecNumber>
    </recommendedName>
    <alternativeName>
        <fullName evidence="9">Flavin transferase</fullName>
    </alternativeName>
</protein>
<reference evidence="12" key="1">
    <citation type="journal article" date="2014" name="Int. J. Syst. Evol. Microbiol.">
        <title>Complete genome sequence of Corynebacterium casei LMG S-19264T (=DSM 44701T), isolated from a smear-ripened cheese.</title>
        <authorList>
            <consortium name="US DOE Joint Genome Institute (JGI-PGF)"/>
            <person name="Walter F."/>
            <person name="Albersmeier A."/>
            <person name="Kalinowski J."/>
            <person name="Ruckert C."/>
        </authorList>
    </citation>
    <scope>NUCLEOTIDE SEQUENCE</scope>
    <source>
        <strain evidence="12">JCM 5069</strain>
    </source>
</reference>
<accession>A0A919KX93</accession>
<dbReference type="SUPFAM" id="SSF143631">
    <property type="entry name" value="ApbE-like"/>
    <property type="match status" value="1"/>
</dbReference>
<evidence type="ECO:0000256" key="3">
    <source>
        <dbReference type="ARBA" id="ARBA00016337"/>
    </source>
</evidence>
<sequence length="261" mass="27397">MGTVFSFDVRDPVTPAVRRALAESVAWLHHVDEVFSTYRPDSVISRLGRGEMPRRRCGPEVAEVLRLCEEAERASGGWFSPTAGGRLDPSGLVKGWAVDRASDLLYEAGAHRTCVNGGGDVRLRGEPAPGVPWRIGIADPSRPGWLMAVVTGRDCAVATSGTAERGHHVLDPHTGEAATDLLSLTLTGPGLTLTDACATAAFAMGDAARAWTTSLPGHEALAMTGTGHVWRTPGFPGGQVTGPGRESGRTPGPASPPRSYT</sequence>
<comment type="cofactor">
    <cofactor evidence="1">
        <name>Mg(2+)</name>
        <dbReference type="ChEBI" id="CHEBI:18420"/>
    </cofactor>
</comment>
<evidence type="ECO:0000256" key="6">
    <source>
        <dbReference type="ARBA" id="ARBA00022723"/>
    </source>
</evidence>
<keyword evidence="5 12" id="KW-0808">Transferase</keyword>
<evidence type="ECO:0000256" key="9">
    <source>
        <dbReference type="ARBA" id="ARBA00031306"/>
    </source>
</evidence>
<dbReference type="InterPro" id="IPR024932">
    <property type="entry name" value="ApbE"/>
</dbReference>
<dbReference type="Proteomes" id="UP000603708">
    <property type="component" value="Unassembled WGS sequence"/>
</dbReference>
<evidence type="ECO:0000256" key="5">
    <source>
        <dbReference type="ARBA" id="ARBA00022679"/>
    </source>
</evidence>
<comment type="catalytic activity">
    <reaction evidence="10">
        <text>L-threonyl-[protein] + FAD = FMN-L-threonyl-[protein] + AMP + H(+)</text>
        <dbReference type="Rhea" id="RHEA:36847"/>
        <dbReference type="Rhea" id="RHEA-COMP:11060"/>
        <dbReference type="Rhea" id="RHEA-COMP:11061"/>
        <dbReference type="ChEBI" id="CHEBI:15378"/>
        <dbReference type="ChEBI" id="CHEBI:30013"/>
        <dbReference type="ChEBI" id="CHEBI:57692"/>
        <dbReference type="ChEBI" id="CHEBI:74257"/>
        <dbReference type="ChEBI" id="CHEBI:456215"/>
        <dbReference type="EC" id="2.7.1.180"/>
    </reaction>
</comment>
<comment type="caution">
    <text evidence="12">The sequence shown here is derived from an EMBL/GenBank/DDBJ whole genome shotgun (WGS) entry which is preliminary data.</text>
</comment>
<evidence type="ECO:0000256" key="8">
    <source>
        <dbReference type="ARBA" id="ARBA00022842"/>
    </source>
</evidence>
<keyword evidence="6" id="KW-0479">Metal-binding</keyword>
<evidence type="ECO:0000256" key="10">
    <source>
        <dbReference type="ARBA" id="ARBA00048540"/>
    </source>
</evidence>
<keyword evidence="7" id="KW-0274">FAD</keyword>
<evidence type="ECO:0000256" key="4">
    <source>
        <dbReference type="ARBA" id="ARBA00022630"/>
    </source>
</evidence>
<proteinExistence type="predicted"/>
<dbReference type="EMBL" id="BNCD01000004">
    <property type="protein sequence ID" value="GHH75251.1"/>
    <property type="molecule type" value="Genomic_DNA"/>
</dbReference>
<evidence type="ECO:0000256" key="1">
    <source>
        <dbReference type="ARBA" id="ARBA00001946"/>
    </source>
</evidence>